<keyword evidence="3" id="KW-1185">Reference proteome</keyword>
<comment type="caution">
    <text evidence="2">The sequence shown here is derived from an EMBL/GenBank/DDBJ whole genome shotgun (WGS) entry which is preliminary data.</text>
</comment>
<gene>
    <name evidence="2" type="ORF">R1sor_015405</name>
</gene>
<dbReference type="Proteomes" id="UP001633002">
    <property type="component" value="Unassembled WGS sequence"/>
</dbReference>
<sequence>MPSVMGATAIADFRRPLNLKQEARLKKHIRPHDLEPNPVKKSAKRVMRDVEKDMEISITIDQTGRDIEDGVFEKLTGWPEKEAIMVVAAMERGDAQLQLHIHAILSVMMMSIKAFNTDLTNSIGCDERHPPGGVICVKSVKNKGLHKCIHGEKRTPAQSKSENKQSSSKSDESSSCQMADIDKVHKDLNKDLDILLSYLKAAGRKPTSSRMKGKVGIDKNKPKYTKVEWPTDEYISLVP</sequence>
<evidence type="ECO:0000256" key="1">
    <source>
        <dbReference type="SAM" id="MobiDB-lite"/>
    </source>
</evidence>
<proteinExistence type="predicted"/>
<dbReference type="AlphaFoldDB" id="A0ABD3HGC9"/>
<reference evidence="2 3" key="1">
    <citation type="submission" date="2024-09" db="EMBL/GenBank/DDBJ databases">
        <title>Chromosome-scale assembly of Riccia sorocarpa.</title>
        <authorList>
            <person name="Paukszto L."/>
        </authorList>
    </citation>
    <scope>NUCLEOTIDE SEQUENCE [LARGE SCALE GENOMIC DNA]</scope>
    <source>
        <strain evidence="2">LP-2024</strain>
        <tissue evidence="2">Aerial parts of the thallus</tissue>
    </source>
</reference>
<evidence type="ECO:0000313" key="3">
    <source>
        <dbReference type="Proteomes" id="UP001633002"/>
    </source>
</evidence>
<feature type="compositionally biased region" description="Low complexity" evidence="1">
    <location>
        <begin position="158"/>
        <end position="168"/>
    </location>
</feature>
<organism evidence="2 3">
    <name type="scientific">Riccia sorocarpa</name>
    <dbReference type="NCBI Taxonomy" id="122646"/>
    <lineage>
        <taxon>Eukaryota</taxon>
        <taxon>Viridiplantae</taxon>
        <taxon>Streptophyta</taxon>
        <taxon>Embryophyta</taxon>
        <taxon>Marchantiophyta</taxon>
        <taxon>Marchantiopsida</taxon>
        <taxon>Marchantiidae</taxon>
        <taxon>Marchantiales</taxon>
        <taxon>Ricciaceae</taxon>
        <taxon>Riccia</taxon>
    </lineage>
</organism>
<accession>A0ABD3HGC9</accession>
<evidence type="ECO:0000313" key="2">
    <source>
        <dbReference type="EMBL" id="KAL3689096.1"/>
    </source>
</evidence>
<name>A0ABD3HGC9_9MARC</name>
<dbReference type="EMBL" id="JBJQOH010000004">
    <property type="protein sequence ID" value="KAL3689096.1"/>
    <property type="molecule type" value="Genomic_DNA"/>
</dbReference>
<protein>
    <submittedName>
        <fullName evidence="2">Uncharacterized protein</fullName>
    </submittedName>
</protein>
<feature type="region of interest" description="Disordered" evidence="1">
    <location>
        <begin position="149"/>
        <end position="177"/>
    </location>
</feature>